<accession>A0ABT6FY26</accession>
<protein>
    <submittedName>
        <fullName evidence="1">Peptidase E</fullName>
    </submittedName>
</protein>
<dbReference type="EMBL" id="JARSBN010000001">
    <property type="protein sequence ID" value="MDG4714694.1"/>
    <property type="molecule type" value="Genomic_DNA"/>
</dbReference>
<reference evidence="1 2" key="1">
    <citation type="submission" date="2023-03" db="EMBL/GenBank/DDBJ databases">
        <title>Strain YYF002 represents a novel species in the genus Winogradskyella isolated from seawater.</title>
        <authorList>
            <person name="Fu Z.-Y."/>
        </authorList>
    </citation>
    <scope>NUCLEOTIDE SEQUENCE [LARGE SCALE GENOMIC DNA]</scope>
    <source>
        <strain evidence="1 2">YYF002</strain>
    </source>
</reference>
<keyword evidence="2" id="KW-1185">Reference proteome</keyword>
<dbReference type="Proteomes" id="UP001529085">
    <property type="component" value="Unassembled WGS sequence"/>
</dbReference>
<evidence type="ECO:0000313" key="2">
    <source>
        <dbReference type="Proteomes" id="UP001529085"/>
    </source>
</evidence>
<dbReference type="InterPro" id="IPR046525">
    <property type="entry name" value="DUF6702"/>
</dbReference>
<organism evidence="1 2">
    <name type="scientific">Winogradskyella marincola</name>
    <dbReference type="NCBI Taxonomy" id="3037795"/>
    <lineage>
        <taxon>Bacteria</taxon>
        <taxon>Pseudomonadati</taxon>
        <taxon>Bacteroidota</taxon>
        <taxon>Flavobacteriia</taxon>
        <taxon>Flavobacteriales</taxon>
        <taxon>Flavobacteriaceae</taxon>
        <taxon>Winogradskyella</taxon>
    </lineage>
</organism>
<sequence>MKSASFIFALVVGILLTSSSTKHEYYVSVTNIEYAKEQQSVQIISQIFIDDFERLIRQRYDETITLAEEDEPEIVDEYMKRYLKDKLKIKINGTAYDFNYIGKEYKDDITYCYLEIENIKNIKSINVVNRILFDVLPDQQNIVRLKLLNKNKSFLLISENDECVLNFN</sequence>
<evidence type="ECO:0000313" key="1">
    <source>
        <dbReference type="EMBL" id="MDG4714694.1"/>
    </source>
</evidence>
<dbReference type="RefSeq" id="WP_278004162.1">
    <property type="nucleotide sequence ID" value="NZ_JARSBN010000001.1"/>
</dbReference>
<name>A0ABT6FY26_9FLAO</name>
<comment type="caution">
    <text evidence="1">The sequence shown here is derived from an EMBL/GenBank/DDBJ whole genome shotgun (WGS) entry which is preliminary data.</text>
</comment>
<proteinExistence type="predicted"/>
<gene>
    <name evidence="1" type="ORF">P7122_02335</name>
</gene>
<dbReference type="Pfam" id="PF20420">
    <property type="entry name" value="DUF6702"/>
    <property type="match status" value="1"/>
</dbReference>